<evidence type="ECO:0000256" key="1">
    <source>
        <dbReference type="SAM" id="MobiDB-lite"/>
    </source>
</evidence>
<keyword evidence="2" id="KW-0812">Transmembrane</keyword>
<evidence type="ECO:0000256" key="2">
    <source>
        <dbReference type="SAM" id="Phobius"/>
    </source>
</evidence>
<proteinExistence type="predicted"/>
<keyword evidence="2" id="KW-0472">Membrane</keyword>
<reference evidence="3 4" key="1">
    <citation type="journal article" date="2019" name="Int. J. Syst. Evol. Microbiol.">
        <title>The Draft Whole-Genome Sequence of the Antibiotic Producer Empedobacter haloabium ATCC 31962 Provides Indications for Its Taxonomic Reclassification.</title>
        <authorList>
            <person name="Miess H."/>
            <person name="Arlt P."/>
            <person name="Apel A.K."/>
            <person name="Weber T."/>
            <person name="Nieselt K."/>
            <person name="Hanssen F."/>
            <person name="Czemmel S."/>
            <person name="Nahnsen S."/>
            <person name="Gross H."/>
        </authorList>
    </citation>
    <scope>NUCLEOTIDE SEQUENCE [LARGE SCALE GENOMIC DNA]</scope>
    <source>
        <strain evidence="3 4">ATCC 31962</strain>
    </source>
</reference>
<feature type="compositionally biased region" description="Polar residues" evidence="1">
    <location>
        <begin position="247"/>
        <end position="260"/>
    </location>
</feature>
<evidence type="ECO:0000313" key="3">
    <source>
        <dbReference type="EMBL" id="WUR15925.1"/>
    </source>
</evidence>
<keyword evidence="4" id="KW-1185">Reference proteome</keyword>
<feature type="region of interest" description="Disordered" evidence="1">
    <location>
        <begin position="1"/>
        <end position="64"/>
    </location>
</feature>
<dbReference type="EMBL" id="CP136508">
    <property type="protein sequence ID" value="WUR15925.1"/>
    <property type="molecule type" value="Genomic_DNA"/>
</dbReference>
<name>A0ABZ1UT76_9BURK</name>
<protein>
    <submittedName>
        <fullName evidence="3">Uncharacterized protein</fullName>
    </submittedName>
</protein>
<feature type="transmembrane region" description="Helical" evidence="2">
    <location>
        <begin position="69"/>
        <end position="91"/>
    </location>
</feature>
<gene>
    <name evidence="3" type="ORF">E7V67_012715</name>
</gene>
<evidence type="ECO:0000313" key="4">
    <source>
        <dbReference type="Proteomes" id="UP000321323"/>
    </source>
</evidence>
<feature type="compositionally biased region" description="Low complexity" evidence="1">
    <location>
        <begin position="39"/>
        <end position="51"/>
    </location>
</feature>
<keyword evidence="2" id="KW-1133">Transmembrane helix</keyword>
<feature type="compositionally biased region" description="Basic and acidic residues" evidence="1">
    <location>
        <begin position="182"/>
        <end position="222"/>
    </location>
</feature>
<feature type="compositionally biased region" description="Low complexity" evidence="1">
    <location>
        <begin position="110"/>
        <end position="122"/>
    </location>
</feature>
<sequence>MVSKDDRPAGASRPSLLSTEQEGAADGRSVLGALDGKAAKPAKAAKAAKPAGQPNAARPAGNRKRGRSLAWLGALGAGVIALAGGTLAWMASVPDDESVAAVTAPPPAAPTARMAATPSAAAQSDVSTAAILQDAPGAGAPGAVAPGAVAPPDKQPSLKEMLAAPSAKAAERPDPLTQALERPSKKDGEERATAKKAEAKEPARNEVKKKPPKEKPAREKPKAAPQPKQPAPDKDATVLAALMAHVQPNSQIPRKSTPAQQLKSCRQYNAAGEEQCRARLCSNTAKNEPECKARAKRKAATDS</sequence>
<dbReference type="Proteomes" id="UP000321323">
    <property type="component" value="Chromosome"/>
</dbReference>
<organism evidence="3 4">
    <name type="scientific">[Empedobacter] haloabium</name>
    <dbReference type="NCBI Taxonomy" id="592317"/>
    <lineage>
        <taxon>Bacteria</taxon>
        <taxon>Pseudomonadati</taxon>
        <taxon>Pseudomonadota</taxon>
        <taxon>Betaproteobacteria</taxon>
        <taxon>Burkholderiales</taxon>
        <taxon>Oxalobacteraceae</taxon>
        <taxon>Telluria group</taxon>
        <taxon>Telluria group incertae sedis</taxon>
    </lineage>
</organism>
<feature type="compositionally biased region" description="Low complexity" evidence="1">
    <location>
        <begin position="135"/>
        <end position="152"/>
    </location>
</feature>
<accession>A0ABZ1UT76</accession>
<feature type="region of interest" description="Disordered" evidence="1">
    <location>
        <begin position="96"/>
        <end position="260"/>
    </location>
</feature>